<gene>
    <name evidence="1" type="ORF">AWC35_18270</name>
</gene>
<dbReference type="Proteomes" id="UP000217182">
    <property type="component" value="Chromosome"/>
</dbReference>
<sequence length="82" mass="8702">MKAASKWLTWLISEQDSDNYDAKQQNASAGGSFTLGSMSGSGSVNLSRDKMHSNYDSVKEQTGIFAGQGGVDITVGEHTDLS</sequence>
<dbReference type="KEGG" id="gqu:AWC35_18270"/>
<evidence type="ECO:0000313" key="1">
    <source>
        <dbReference type="EMBL" id="ATA21136.1"/>
    </source>
</evidence>
<protein>
    <submittedName>
        <fullName evidence="1">Uncharacterized protein</fullName>
    </submittedName>
</protein>
<accession>A0A250B4Y3</accession>
<dbReference type="AlphaFoldDB" id="A0A250B4Y3"/>
<name>A0A250B4Y3_9GAMM</name>
<evidence type="ECO:0000313" key="2">
    <source>
        <dbReference type="Proteomes" id="UP000217182"/>
    </source>
</evidence>
<dbReference type="EMBL" id="CP014136">
    <property type="protein sequence ID" value="ATA21136.1"/>
    <property type="molecule type" value="Genomic_DNA"/>
</dbReference>
<proteinExistence type="predicted"/>
<keyword evidence="2" id="KW-1185">Reference proteome</keyword>
<organism evidence="1 2">
    <name type="scientific">Gibbsiella quercinecans</name>
    <dbReference type="NCBI Taxonomy" id="929813"/>
    <lineage>
        <taxon>Bacteria</taxon>
        <taxon>Pseudomonadati</taxon>
        <taxon>Pseudomonadota</taxon>
        <taxon>Gammaproteobacteria</taxon>
        <taxon>Enterobacterales</taxon>
        <taxon>Yersiniaceae</taxon>
        <taxon>Gibbsiella</taxon>
    </lineage>
</organism>
<reference evidence="1 2" key="1">
    <citation type="submission" date="2016-01" db="EMBL/GenBank/DDBJ databases">
        <authorList>
            <person name="Oliw E.H."/>
        </authorList>
    </citation>
    <scope>NUCLEOTIDE SEQUENCE [LARGE SCALE GENOMIC DNA]</scope>
    <source>
        <strain evidence="1 2">FRB97</strain>
    </source>
</reference>